<protein>
    <recommendedName>
        <fullName evidence="3">F-box domain-containing protein</fullName>
    </recommendedName>
</protein>
<keyword evidence="2" id="KW-1185">Reference proteome</keyword>
<accession>A0A8H4QL70</accession>
<dbReference type="AlphaFoldDB" id="A0A8H4QL70"/>
<organism evidence="1 2">
    <name type="scientific">Agrocybe pediades</name>
    <dbReference type="NCBI Taxonomy" id="84607"/>
    <lineage>
        <taxon>Eukaryota</taxon>
        <taxon>Fungi</taxon>
        <taxon>Dikarya</taxon>
        <taxon>Basidiomycota</taxon>
        <taxon>Agaricomycotina</taxon>
        <taxon>Agaricomycetes</taxon>
        <taxon>Agaricomycetidae</taxon>
        <taxon>Agaricales</taxon>
        <taxon>Agaricineae</taxon>
        <taxon>Strophariaceae</taxon>
        <taxon>Agrocybe</taxon>
    </lineage>
</organism>
<reference evidence="1 2" key="1">
    <citation type="submission" date="2019-12" db="EMBL/GenBank/DDBJ databases">
        <authorList>
            <person name="Floudas D."/>
            <person name="Bentzer J."/>
            <person name="Ahren D."/>
            <person name="Johansson T."/>
            <person name="Persson P."/>
            <person name="Tunlid A."/>
        </authorList>
    </citation>
    <scope>NUCLEOTIDE SEQUENCE [LARGE SCALE GENOMIC DNA]</scope>
    <source>
        <strain evidence="1 2">CBS 102.39</strain>
    </source>
</reference>
<gene>
    <name evidence="1" type="ORF">D9613_010885</name>
</gene>
<dbReference type="EMBL" id="JAACJL010000046">
    <property type="protein sequence ID" value="KAF4613190.1"/>
    <property type="molecule type" value="Genomic_DNA"/>
</dbReference>
<proteinExistence type="predicted"/>
<comment type="caution">
    <text evidence="1">The sequence shown here is derived from an EMBL/GenBank/DDBJ whole genome shotgun (WGS) entry which is preliminary data.</text>
</comment>
<evidence type="ECO:0000313" key="1">
    <source>
        <dbReference type="EMBL" id="KAF4613190.1"/>
    </source>
</evidence>
<dbReference type="Proteomes" id="UP000521872">
    <property type="component" value="Unassembled WGS sequence"/>
</dbReference>
<evidence type="ECO:0008006" key="3">
    <source>
        <dbReference type="Google" id="ProtNLM"/>
    </source>
</evidence>
<evidence type="ECO:0000313" key="2">
    <source>
        <dbReference type="Proteomes" id="UP000521872"/>
    </source>
</evidence>
<sequence>MQALQNTTPISVLHNDLLWRIFLENIEFPNETIWRSEPHSGGLDTARHCSQVCQEWRDIYLGSPSIWAKFIDLNNLCQKGDNWRKEVISRSGQALLWVYGCPDDGIMSFLLPFLRGNWPRMQKISLNALFCGRSWGRWFFLAEPAPKLHTVLLEIESLGERIVFTDHAPLLRRFNISSHYYRFPTSASWFANILHVSFHATHTMEEVMQILKRMPRLISLKIVLHDCCSGDSGIPTNLPELKMLNLTGNFPDIVSMLEKITPSRECCLYIGHPVTPDFFGPTEPSNDTYSRYEKILIKQFSSYFAAHPPSAVSLSPKSTALFLEESLSSNTFQFLIPLYLPTLSSSLFIKEMTNSGSASLFREVSLVYNEEVPPAVISSLGMFSSLTTLCATDDALESILEHHLTTDTFFPLLTTLKAKWPMGRRPGKELPAHHRFLKHRKAIGKPISVLEAVALYSWPGLPDMDYLEEFTGLVVKWSISDSAEGSREYRCGDGRPEELLFHTLGSKMK</sequence>
<name>A0A8H4QL70_9AGAR</name>